<feature type="chain" id="PRO_5041323713" description="DUF4266 domain-containing protein" evidence="1">
    <location>
        <begin position="18"/>
        <end position="77"/>
    </location>
</feature>
<dbReference type="PROSITE" id="PS51257">
    <property type="entry name" value="PROKAR_LIPOPROTEIN"/>
    <property type="match status" value="1"/>
</dbReference>
<keyword evidence="4" id="KW-1185">Reference proteome</keyword>
<feature type="signal peptide" evidence="1">
    <location>
        <begin position="1"/>
        <end position="17"/>
    </location>
</feature>
<accession>A0AA37T2I0</accession>
<comment type="caution">
    <text evidence="3">The sequence shown here is derived from an EMBL/GenBank/DDBJ whole genome shotgun (WGS) entry which is preliminary data.</text>
</comment>
<keyword evidence="1" id="KW-0732">Signal</keyword>
<dbReference type="RefSeq" id="WP_232594227.1">
    <property type="nucleotide sequence ID" value="NZ_BSPD01000033.1"/>
</dbReference>
<dbReference type="Proteomes" id="UP001156870">
    <property type="component" value="Unassembled WGS sequence"/>
</dbReference>
<gene>
    <name evidence="3" type="ORF">GCM10007877_13780</name>
</gene>
<evidence type="ECO:0000313" key="3">
    <source>
        <dbReference type="EMBL" id="GLS25664.1"/>
    </source>
</evidence>
<dbReference type="EMBL" id="BSPD01000033">
    <property type="protein sequence ID" value="GLS25664.1"/>
    <property type="molecule type" value="Genomic_DNA"/>
</dbReference>
<evidence type="ECO:0000256" key="1">
    <source>
        <dbReference type="SAM" id="SignalP"/>
    </source>
</evidence>
<evidence type="ECO:0000259" key="2">
    <source>
        <dbReference type="Pfam" id="PF14086"/>
    </source>
</evidence>
<name>A0AA37T2I0_9GAMM</name>
<reference evidence="3 4" key="1">
    <citation type="journal article" date="2014" name="Int. J. Syst. Evol. Microbiol.">
        <title>Complete genome sequence of Corynebacterium casei LMG S-19264T (=DSM 44701T), isolated from a smear-ripened cheese.</title>
        <authorList>
            <consortium name="US DOE Joint Genome Institute (JGI-PGF)"/>
            <person name="Walter F."/>
            <person name="Albersmeier A."/>
            <person name="Kalinowski J."/>
            <person name="Ruckert C."/>
        </authorList>
    </citation>
    <scope>NUCLEOTIDE SEQUENCE [LARGE SCALE GENOMIC DNA]</scope>
    <source>
        <strain evidence="3 4">NBRC 110095</strain>
    </source>
</reference>
<organism evidence="3 4">
    <name type="scientific">Marinibactrum halimedae</name>
    <dbReference type="NCBI Taxonomy" id="1444977"/>
    <lineage>
        <taxon>Bacteria</taxon>
        <taxon>Pseudomonadati</taxon>
        <taxon>Pseudomonadota</taxon>
        <taxon>Gammaproteobacteria</taxon>
        <taxon>Cellvibrionales</taxon>
        <taxon>Cellvibrionaceae</taxon>
        <taxon>Marinibactrum</taxon>
    </lineage>
</organism>
<proteinExistence type="predicted"/>
<sequence>MKIKRSLKITFTLTLFALFTTGCSVKEVKPWQRGNLAKSEMAWDVNQQAAALNDHIYYSKEAASGGKGSGGGGCGCN</sequence>
<dbReference type="Pfam" id="PF14086">
    <property type="entry name" value="DUF4266"/>
    <property type="match status" value="1"/>
</dbReference>
<evidence type="ECO:0000313" key="4">
    <source>
        <dbReference type="Proteomes" id="UP001156870"/>
    </source>
</evidence>
<dbReference type="AlphaFoldDB" id="A0AA37T2I0"/>
<dbReference type="InterPro" id="IPR025362">
    <property type="entry name" value="DUF4266"/>
</dbReference>
<protein>
    <recommendedName>
        <fullName evidence="2">DUF4266 domain-containing protein</fullName>
    </recommendedName>
</protein>
<feature type="domain" description="DUF4266" evidence="2">
    <location>
        <begin position="28"/>
        <end position="77"/>
    </location>
</feature>